<gene>
    <name evidence="9" type="primary">cbiA</name>
    <name evidence="12" type="ORF">MU848_00120</name>
</gene>
<evidence type="ECO:0000256" key="2">
    <source>
        <dbReference type="ARBA" id="ARBA00006205"/>
    </source>
</evidence>
<comment type="pathway">
    <text evidence="9">Cofactor biosynthesis; adenosylcobalamin biosynthesis; cob(II)yrinate a,c-diamide from sirohydrochlorin (anaerobic route): step 10/10.</text>
</comment>
<comment type="cofactor">
    <cofactor evidence="1 9">
        <name>Mg(2+)</name>
        <dbReference type="ChEBI" id="CHEBI:18420"/>
    </cofactor>
</comment>
<dbReference type="Proteomes" id="UP001203512">
    <property type="component" value="Unassembled WGS sequence"/>
</dbReference>
<keyword evidence="5 9" id="KW-0547">Nucleotide-binding</keyword>
<dbReference type="SUPFAM" id="SSF52317">
    <property type="entry name" value="Class I glutamine amidotransferase-like"/>
    <property type="match status" value="1"/>
</dbReference>
<proteinExistence type="inferred from homology"/>
<evidence type="ECO:0000256" key="7">
    <source>
        <dbReference type="ARBA" id="ARBA00022842"/>
    </source>
</evidence>
<evidence type="ECO:0000259" key="11">
    <source>
        <dbReference type="Pfam" id="PF07685"/>
    </source>
</evidence>
<evidence type="ECO:0000256" key="6">
    <source>
        <dbReference type="ARBA" id="ARBA00022840"/>
    </source>
</evidence>
<protein>
    <recommendedName>
        <fullName evidence="9">Cobyrinate a,c-diamide synthase</fullName>
        <ecNumber evidence="9">6.3.5.11</ecNumber>
    </recommendedName>
    <alternativeName>
        <fullName evidence="9">Cobyrinic acid a,c-diamide synthetase</fullName>
    </alternativeName>
</protein>
<evidence type="ECO:0000259" key="10">
    <source>
        <dbReference type="Pfam" id="PF01656"/>
    </source>
</evidence>
<comment type="function">
    <text evidence="9">Catalyzes the ATP-dependent amidation of the two carboxylate groups at positions a and c of cobyrinate, using either L-glutamine or ammonia as the nitrogen source.</text>
</comment>
<comment type="domain">
    <text evidence="9">Comprises of two domains. The C-terminal domain contains the binding site for glutamine and catalyzes the hydrolysis of this substrate to glutamate and ammonia. The N-terminal domain is anticipated to bind ATP and cobyrinate and catalyzes the ultimate synthesis of the diamide product. The ammonia produced via the glutaminase domain is probably translocated to the adjacent domain via a molecular tunnel, where it reacts with an activated intermediate.</text>
</comment>
<dbReference type="InterPro" id="IPR011698">
    <property type="entry name" value="GATase_3"/>
</dbReference>
<evidence type="ECO:0000256" key="1">
    <source>
        <dbReference type="ARBA" id="ARBA00001946"/>
    </source>
</evidence>
<dbReference type="NCBIfam" id="TIGR00379">
    <property type="entry name" value="cobB"/>
    <property type="match status" value="1"/>
</dbReference>
<dbReference type="InterPro" id="IPR027417">
    <property type="entry name" value="P-loop_NTPase"/>
</dbReference>
<dbReference type="RefSeq" id="WP_247229399.1">
    <property type="nucleotide sequence ID" value="NZ_JALKHS010000001.1"/>
</dbReference>
<feature type="domain" description="CobB/CobQ-like glutamine amidotransferase" evidence="11">
    <location>
        <begin position="245"/>
        <end position="433"/>
    </location>
</feature>
<dbReference type="Pfam" id="PF07685">
    <property type="entry name" value="GATase_3"/>
    <property type="match status" value="1"/>
</dbReference>
<sequence>MTPGLLIAAPRSGSGKTVITLGLLRSLRRQGVGVQPYKCGPDYIDTGFHRLASGRSSFNLDSWAMDAAMLHGLAGEAADAELIVAEGVMGLFDGAPARGASGNGSSADIAALLGWPVILIIDASGQSQSAAAIAQGFRTLRPDVGVAGVIINRVASPRHEAMIRQAMEDIAMPVLGAIPRSPALAIPERHLGLVQPSEQGEADRMIDAIADLIEAHVDVPVLQAAADALPALPPAAYHCPPPGQRVALAQDAAFSFTYAHMLSGWRAAGAEIIPFSPLADEAPDPVADAVWLPGGYPELHAPRLAQASRFLNGLRSHAEGRPIHGECGGYMVLGQAIIDAQGQSHAMAGLLGLVSSFAERRLHLGYRQARLLAPMGGHNSGAPLRGHEFHYSTVVEQPDEPLAHVTDAMGVPVASSGSRRGRVTGSFFHLIASAT</sequence>
<evidence type="ECO:0000256" key="4">
    <source>
        <dbReference type="ARBA" id="ARBA00022598"/>
    </source>
</evidence>
<dbReference type="Gene3D" id="3.40.50.300">
    <property type="entry name" value="P-loop containing nucleotide triphosphate hydrolases"/>
    <property type="match status" value="1"/>
</dbReference>
<reference evidence="12 13" key="1">
    <citation type="submission" date="2022-04" db="EMBL/GenBank/DDBJ databases">
        <authorList>
            <person name="Huq M.A."/>
        </authorList>
    </citation>
    <scope>NUCLEOTIDE SEQUENCE [LARGE SCALE GENOMIC DNA]</scope>
    <source>
        <strain evidence="12 13">MAH-33</strain>
    </source>
</reference>
<feature type="site" description="Increases nucleophilicity of active site Cys" evidence="9">
    <location>
        <position position="429"/>
    </location>
</feature>
<comment type="miscellaneous">
    <text evidence="9">The a and c carboxylates of cobyrinate are activated for nucleophilic attack via formation of a phosphorylated intermediate by ATP. CbiA catalyzes first the amidation of the c-carboxylate, and then that of the a-carboxylate.</text>
</comment>
<evidence type="ECO:0000313" key="13">
    <source>
        <dbReference type="Proteomes" id="UP001203512"/>
    </source>
</evidence>
<dbReference type="InterPro" id="IPR004484">
    <property type="entry name" value="CbiA/CobB_synth"/>
</dbReference>
<comment type="caution">
    <text evidence="12">The sequence shown here is derived from an EMBL/GenBank/DDBJ whole genome shotgun (WGS) entry which is preliminary data.</text>
</comment>
<organism evidence="12 13">
    <name type="scientific">Sphingobium agri</name>
    <dbReference type="NCBI Taxonomy" id="2933566"/>
    <lineage>
        <taxon>Bacteria</taxon>
        <taxon>Pseudomonadati</taxon>
        <taxon>Pseudomonadota</taxon>
        <taxon>Alphaproteobacteria</taxon>
        <taxon>Sphingomonadales</taxon>
        <taxon>Sphingomonadaceae</taxon>
        <taxon>Sphingobium</taxon>
    </lineage>
</organism>
<accession>A0ABT0DS88</accession>
<dbReference type="InterPro" id="IPR029062">
    <property type="entry name" value="Class_I_gatase-like"/>
</dbReference>
<dbReference type="PANTHER" id="PTHR43873:SF1">
    <property type="entry name" value="COBYRINATE A,C-DIAMIDE SYNTHASE"/>
    <property type="match status" value="1"/>
</dbReference>
<keyword evidence="8 9" id="KW-0315">Glutamine amidotransferase</keyword>
<keyword evidence="7 9" id="KW-0460">Magnesium</keyword>
<dbReference type="HAMAP" id="MF_00027">
    <property type="entry name" value="CobB_CbiA"/>
    <property type="match status" value="1"/>
</dbReference>
<dbReference type="InterPro" id="IPR002586">
    <property type="entry name" value="CobQ/CobB/MinD/ParA_Nub-bd_dom"/>
</dbReference>
<evidence type="ECO:0000256" key="3">
    <source>
        <dbReference type="ARBA" id="ARBA00022573"/>
    </source>
</evidence>
<comment type="similarity">
    <text evidence="2">Belongs to the CobB/CobQ family. CobQ subfamily.</text>
</comment>
<keyword evidence="3 9" id="KW-0169">Cobalamin biosynthesis</keyword>
<keyword evidence="13" id="KW-1185">Reference proteome</keyword>
<dbReference type="PANTHER" id="PTHR43873">
    <property type="entry name" value="COBYRINATE A,C-DIAMIDE SYNTHASE"/>
    <property type="match status" value="1"/>
</dbReference>
<feature type="domain" description="CobQ/CobB/MinD/ParA nucleotide binding" evidence="10">
    <location>
        <begin position="6"/>
        <end position="191"/>
    </location>
</feature>
<dbReference type="EC" id="6.3.5.11" evidence="9"/>
<evidence type="ECO:0000256" key="8">
    <source>
        <dbReference type="ARBA" id="ARBA00022962"/>
    </source>
</evidence>
<evidence type="ECO:0000313" key="12">
    <source>
        <dbReference type="EMBL" id="MCK0529981.1"/>
    </source>
</evidence>
<dbReference type="CDD" id="cd05388">
    <property type="entry name" value="CobB_N"/>
    <property type="match status" value="1"/>
</dbReference>
<dbReference type="PROSITE" id="PS51274">
    <property type="entry name" value="GATASE_COBBQ"/>
    <property type="match status" value="1"/>
</dbReference>
<dbReference type="SUPFAM" id="SSF52540">
    <property type="entry name" value="P-loop containing nucleoside triphosphate hydrolases"/>
    <property type="match status" value="1"/>
</dbReference>
<dbReference type="Pfam" id="PF01656">
    <property type="entry name" value="CbiA"/>
    <property type="match status" value="1"/>
</dbReference>
<dbReference type="NCBIfam" id="NF002204">
    <property type="entry name" value="PRK01077.1"/>
    <property type="match status" value="1"/>
</dbReference>
<evidence type="ECO:0000256" key="9">
    <source>
        <dbReference type="HAMAP-Rule" id="MF_00027"/>
    </source>
</evidence>
<dbReference type="Gene3D" id="3.40.50.880">
    <property type="match status" value="1"/>
</dbReference>
<name>A0ABT0DS88_9SPHN</name>
<comment type="similarity">
    <text evidence="9">Belongs to the CobB/CbiA family.</text>
</comment>
<feature type="active site" description="Nucleophile" evidence="9">
    <location>
        <position position="327"/>
    </location>
</feature>
<evidence type="ECO:0000256" key="5">
    <source>
        <dbReference type="ARBA" id="ARBA00022741"/>
    </source>
</evidence>
<keyword evidence="6 9" id="KW-0067">ATP-binding</keyword>
<dbReference type="EMBL" id="JALKHS010000001">
    <property type="protein sequence ID" value="MCK0529981.1"/>
    <property type="molecule type" value="Genomic_DNA"/>
</dbReference>
<keyword evidence="4 9" id="KW-0436">Ligase</keyword>
<comment type="catalytic activity">
    <reaction evidence="9">
        <text>cob(II)yrinate + 2 L-glutamine + 2 ATP + 2 H2O = cob(II)yrinate a,c diamide + 2 L-glutamate + 2 ADP + 2 phosphate + 2 H(+)</text>
        <dbReference type="Rhea" id="RHEA:26289"/>
        <dbReference type="ChEBI" id="CHEBI:15377"/>
        <dbReference type="ChEBI" id="CHEBI:15378"/>
        <dbReference type="ChEBI" id="CHEBI:29985"/>
        <dbReference type="ChEBI" id="CHEBI:30616"/>
        <dbReference type="ChEBI" id="CHEBI:43474"/>
        <dbReference type="ChEBI" id="CHEBI:58359"/>
        <dbReference type="ChEBI" id="CHEBI:58537"/>
        <dbReference type="ChEBI" id="CHEBI:58894"/>
        <dbReference type="ChEBI" id="CHEBI:456216"/>
        <dbReference type="EC" id="6.3.5.11"/>
    </reaction>
</comment>